<organism evidence="7 8">
    <name type="scientific">Dictyobacter arantiisoli</name>
    <dbReference type="NCBI Taxonomy" id="2014874"/>
    <lineage>
        <taxon>Bacteria</taxon>
        <taxon>Bacillati</taxon>
        <taxon>Chloroflexota</taxon>
        <taxon>Ktedonobacteria</taxon>
        <taxon>Ktedonobacterales</taxon>
        <taxon>Dictyobacteraceae</taxon>
        <taxon>Dictyobacter</taxon>
    </lineage>
</organism>
<feature type="transmembrane region" description="Helical" evidence="6">
    <location>
        <begin position="82"/>
        <end position="110"/>
    </location>
</feature>
<feature type="transmembrane region" description="Helical" evidence="6">
    <location>
        <begin position="334"/>
        <end position="353"/>
    </location>
</feature>
<reference evidence="7 8" key="1">
    <citation type="submission" date="2019-01" db="EMBL/GenBank/DDBJ databases">
        <title>Draft genome sequence of Dictyobacter sp. Uno17.</title>
        <authorList>
            <person name="Wang C.M."/>
            <person name="Zheng Y."/>
            <person name="Sakai Y."/>
            <person name="Abe K."/>
            <person name="Yokota A."/>
            <person name="Yabe S."/>
        </authorList>
    </citation>
    <scope>NUCLEOTIDE SEQUENCE [LARGE SCALE GENOMIC DNA]</scope>
    <source>
        <strain evidence="7 8">Uno17</strain>
    </source>
</reference>
<evidence type="ECO:0000256" key="5">
    <source>
        <dbReference type="ARBA" id="ARBA00023136"/>
    </source>
</evidence>
<feature type="transmembrane region" description="Helical" evidence="6">
    <location>
        <begin position="365"/>
        <end position="387"/>
    </location>
</feature>
<evidence type="ECO:0000256" key="4">
    <source>
        <dbReference type="ARBA" id="ARBA00022989"/>
    </source>
</evidence>
<gene>
    <name evidence="7" type="ORF">KDI_37100</name>
</gene>
<dbReference type="InterPro" id="IPR050833">
    <property type="entry name" value="Poly_Biosynth_Transport"/>
</dbReference>
<feature type="transmembrane region" description="Helical" evidence="6">
    <location>
        <begin position="230"/>
        <end position="251"/>
    </location>
</feature>
<feature type="transmembrane region" description="Helical" evidence="6">
    <location>
        <begin position="122"/>
        <end position="146"/>
    </location>
</feature>
<evidence type="ECO:0000256" key="2">
    <source>
        <dbReference type="ARBA" id="ARBA00022475"/>
    </source>
</evidence>
<evidence type="ECO:0000256" key="1">
    <source>
        <dbReference type="ARBA" id="ARBA00004651"/>
    </source>
</evidence>
<comment type="subcellular location">
    <subcellularLocation>
        <location evidence="1">Cell membrane</location>
        <topology evidence="1">Multi-pass membrane protein</topology>
    </subcellularLocation>
</comment>
<accession>A0A5A5TG62</accession>
<feature type="transmembrane region" description="Helical" evidence="6">
    <location>
        <begin position="301"/>
        <end position="328"/>
    </location>
</feature>
<keyword evidence="4 6" id="KW-1133">Transmembrane helix</keyword>
<keyword evidence="8" id="KW-1185">Reference proteome</keyword>
<protein>
    <recommendedName>
        <fullName evidence="9">Polysaccharide biosynthesis protein C-terminal domain-containing protein</fullName>
    </recommendedName>
</protein>
<evidence type="ECO:0008006" key="9">
    <source>
        <dbReference type="Google" id="ProtNLM"/>
    </source>
</evidence>
<dbReference type="PANTHER" id="PTHR30250">
    <property type="entry name" value="PST FAMILY PREDICTED COLANIC ACID TRANSPORTER"/>
    <property type="match status" value="1"/>
</dbReference>
<name>A0A5A5TG62_9CHLR</name>
<keyword evidence="5 6" id="KW-0472">Membrane</keyword>
<feature type="transmembrane region" description="Helical" evidence="6">
    <location>
        <begin position="153"/>
        <end position="174"/>
    </location>
</feature>
<dbReference type="AlphaFoldDB" id="A0A5A5TG62"/>
<feature type="transmembrane region" description="Helical" evidence="6">
    <location>
        <begin position="180"/>
        <end position="203"/>
    </location>
</feature>
<feature type="transmembrane region" description="Helical" evidence="6">
    <location>
        <begin position="46"/>
        <end position="70"/>
    </location>
</feature>
<keyword evidence="2" id="KW-1003">Cell membrane</keyword>
<evidence type="ECO:0000256" key="6">
    <source>
        <dbReference type="SAM" id="Phobius"/>
    </source>
</evidence>
<feature type="transmembrane region" description="Helical" evidence="6">
    <location>
        <begin position="12"/>
        <end position="34"/>
    </location>
</feature>
<evidence type="ECO:0000313" key="8">
    <source>
        <dbReference type="Proteomes" id="UP000322530"/>
    </source>
</evidence>
<dbReference type="GO" id="GO:0005886">
    <property type="term" value="C:plasma membrane"/>
    <property type="evidence" value="ECO:0007669"/>
    <property type="project" value="UniProtKB-SubCell"/>
</dbReference>
<proteinExistence type="predicted"/>
<comment type="caution">
    <text evidence="7">The sequence shown here is derived from an EMBL/GenBank/DDBJ whole genome shotgun (WGS) entry which is preliminary data.</text>
</comment>
<evidence type="ECO:0000256" key="3">
    <source>
        <dbReference type="ARBA" id="ARBA00022692"/>
    </source>
</evidence>
<dbReference type="Proteomes" id="UP000322530">
    <property type="component" value="Unassembled WGS sequence"/>
</dbReference>
<dbReference type="EMBL" id="BIXY01000061">
    <property type="protein sequence ID" value="GCF10146.1"/>
    <property type="molecule type" value="Genomic_DNA"/>
</dbReference>
<feature type="transmembrane region" description="Helical" evidence="6">
    <location>
        <begin position="257"/>
        <end position="280"/>
    </location>
</feature>
<evidence type="ECO:0000313" key="7">
    <source>
        <dbReference type="EMBL" id="GCF10146.1"/>
    </source>
</evidence>
<sequence>MQWLKNNSVMLLNTGSLIGTMLVTSGLGFAYWFVADRLFPLSAVGLASAATSTMMLLSSICLLGLSTLLISELPRNKGQEGTIISAALILVGLVGTVVGIIFALCTPIISKNLQPIGADLPSILLFGLGIGLTSVTIIADTCMIALLRGELQFWRNALFAASKLILLFVAARLLAEKTGISIYTTWMASNLISMLPLLAFGIYKAKKTHRSLRPHWGMMRKVGHAAVQHYILNLIYQTPTQILPVIATIMLSASANAWFYTASMIANFIFAVIGSLTTVLHATNATQIHTLPQKSRMTVGLSFGVSLIAGIVLIVGAHFMLGFFGHSYADQASWSLRILAIGALPLIIKYHYLAIHRIKDHVSKAIVPISIGSVLELVMAIVGTRLWGLSGLSLGWVIGMYIEAIIMAPTVFRTMKGLDIPAMSLLEHEDLALAGSGSSSQEESISISMKMMAIDSPTDMIRSIVFIDAPTIKLKKSELYGNEALTDAYDDATAPTIKLDKASLRKAKAAQTERELVKKNLPATKISSDQINEFMNAPTIKMHSIKKK</sequence>
<keyword evidence="3 6" id="KW-0812">Transmembrane</keyword>
<dbReference type="PANTHER" id="PTHR30250:SF11">
    <property type="entry name" value="O-ANTIGEN TRANSPORTER-RELATED"/>
    <property type="match status" value="1"/>
</dbReference>
<feature type="transmembrane region" description="Helical" evidence="6">
    <location>
        <begin position="393"/>
        <end position="412"/>
    </location>
</feature>